<evidence type="ECO:0000313" key="1">
    <source>
        <dbReference type="EMBL" id="KAL0388007.1"/>
    </source>
</evidence>
<accession>A0AAW2S6C3</accession>
<organism evidence="1">
    <name type="scientific">Sesamum radiatum</name>
    <name type="common">Black benniseed</name>
    <dbReference type="NCBI Taxonomy" id="300843"/>
    <lineage>
        <taxon>Eukaryota</taxon>
        <taxon>Viridiplantae</taxon>
        <taxon>Streptophyta</taxon>
        <taxon>Embryophyta</taxon>
        <taxon>Tracheophyta</taxon>
        <taxon>Spermatophyta</taxon>
        <taxon>Magnoliopsida</taxon>
        <taxon>eudicotyledons</taxon>
        <taxon>Gunneridae</taxon>
        <taxon>Pentapetalae</taxon>
        <taxon>asterids</taxon>
        <taxon>lamiids</taxon>
        <taxon>Lamiales</taxon>
        <taxon>Pedaliaceae</taxon>
        <taxon>Sesamum</taxon>
    </lineage>
</organism>
<reference evidence="1" key="1">
    <citation type="submission" date="2020-06" db="EMBL/GenBank/DDBJ databases">
        <authorList>
            <person name="Li T."/>
            <person name="Hu X."/>
            <person name="Zhang T."/>
            <person name="Song X."/>
            <person name="Zhang H."/>
            <person name="Dai N."/>
            <person name="Sheng W."/>
            <person name="Hou X."/>
            <person name="Wei L."/>
        </authorList>
    </citation>
    <scope>NUCLEOTIDE SEQUENCE</scope>
    <source>
        <strain evidence="1">G02</strain>
        <tissue evidence="1">Leaf</tissue>
    </source>
</reference>
<dbReference type="AlphaFoldDB" id="A0AAW2S6C3"/>
<comment type="caution">
    <text evidence="1">The sequence shown here is derived from an EMBL/GenBank/DDBJ whole genome shotgun (WGS) entry which is preliminary data.</text>
</comment>
<protein>
    <submittedName>
        <fullName evidence="1">Uncharacterized protein</fullName>
    </submittedName>
</protein>
<gene>
    <name evidence="1" type="ORF">Sradi_2682500</name>
</gene>
<proteinExistence type="predicted"/>
<dbReference type="EMBL" id="JACGWJ010000011">
    <property type="protein sequence ID" value="KAL0388007.1"/>
    <property type="molecule type" value="Genomic_DNA"/>
</dbReference>
<sequence length="80" mass="8765">MAWRVVEHGVPHISTRKHHLELHESSSVLEGAEGTLPTPESQASVARLTTAYITQTSVQQYVIANSREHGVRQGGSNAYN</sequence>
<reference evidence="1" key="2">
    <citation type="journal article" date="2024" name="Plant">
        <title>Genomic evolution and insights into agronomic trait innovations of Sesamum species.</title>
        <authorList>
            <person name="Miao H."/>
            <person name="Wang L."/>
            <person name="Qu L."/>
            <person name="Liu H."/>
            <person name="Sun Y."/>
            <person name="Le M."/>
            <person name="Wang Q."/>
            <person name="Wei S."/>
            <person name="Zheng Y."/>
            <person name="Lin W."/>
            <person name="Duan Y."/>
            <person name="Cao H."/>
            <person name="Xiong S."/>
            <person name="Wang X."/>
            <person name="Wei L."/>
            <person name="Li C."/>
            <person name="Ma Q."/>
            <person name="Ju M."/>
            <person name="Zhao R."/>
            <person name="Li G."/>
            <person name="Mu C."/>
            <person name="Tian Q."/>
            <person name="Mei H."/>
            <person name="Zhang T."/>
            <person name="Gao T."/>
            <person name="Zhang H."/>
        </authorList>
    </citation>
    <scope>NUCLEOTIDE SEQUENCE</scope>
    <source>
        <strain evidence="1">G02</strain>
    </source>
</reference>
<name>A0AAW2S6C3_SESRA</name>